<dbReference type="SUPFAM" id="SSF48264">
    <property type="entry name" value="Cytochrome P450"/>
    <property type="match status" value="1"/>
</dbReference>
<dbReference type="GO" id="GO:0016705">
    <property type="term" value="F:oxidoreductase activity, acting on paired donors, with incorporation or reduction of molecular oxygen"/>
    <property type="evidence" value="ECO:0007669"/>
    <property type="project" value="InterPro"/>
</dbReference>
<dbReference type="AlphaFoldDB" id="A0A395NJW6"/>
<dbReference type="GO" id="GO:0005506">
    <property type="term" value="F:iron ion binding"/>
    <property type="evidence" value="ECO:0007669"/>
    <property type="project" value="InterPro"/>
</dbReference>
<evidence type="ECO:0000313" key="1">
    <source>
        <dbReference type="EMBL" id="RFU76087.1"/>
    </source>
</evidence>
<organism evidence="1 2">
    <name type="scientific">Trichoderma arundinaceum</name>
    <dbReference type="NCBI Taxonomy" id="490622"/>
    <lineage>
        <taxon>Eukaryota</taxon>
        <taxon>Fungi</taxon>
        <taxon>Dikarya</taxon>
        <taxon>Ascomycota</taxon>
        <taxon>Pezizomycotina</taxon>
        <taxon>Sordariomycetes</taxon>
        <taxon>Hypocreomycetidae</taxon>
        <taxon>Hypocreales</taxon>
        <taxon>Hypocreaceae</taxon>
        <taxon>Trichoderma</taxon>
    </lineage>
</organism>
<dbReference type="EMBL" id="PXOA01000382">
    <property type="protein sequence ID" value="RFU76087.1"/>
    <property type="molecule type" value="Genomic_DNA"/>
</dbReference>
<reference evidence="1 2" key="1">
    <citation type="journal article" date="2018" name="PLoS Pathog.">
        <title>Evolution of structural diversity of trichothecenes, a family of toxins produced by plant pathogenic and entomopathogenic fungi.</title>
        <authorList>
            <person name="Proctor R.H."/>
            <person name="McCormick S.P."/>
            <person name="Kim H.S."/>
            <person name="Cardoza R.E."/>
            <person name="Stanley A.M."/>
            <person name="Lindo L."/>
            <person name="Kelly A."/>
            <person name="Brown D.W."/>
            <person name="Lee T."/>
            <person name="Vaughan M.M."/>
            <person name="Alexander N.J."/>
            <person name="Busman M."/>
            <person name="Gutierrez S."/>
        </authorList>
    </citation>
    <scope>NUCLEOTIDE SEQUENCE [LARGE SCALE GENOMIC DNA]</scope>
    <source>
        <strain evidence="1 2">IBT 40837</strain>
    </source>
</reference>
<gene>
    <name evidence="1" type="ORF">TARUN_6159</name>
</gene>
<dbReference type="Gene3D" id="1.10.630.10">
    <property type="entry name" value="Cytochrome P450"/>
    <property type="match status" value="1"/>
</dbReference>
<keyword evidence="2" id="KW-1185">Reference proteome</keyword>
<evidence type="ECO:0000313" key="2">
    <source>
        <dbReference type="Proteomes" id="UP000266272"/>
    </source>
</evidence>
<dbReference type="Proteomes" id="UP000266272">
    <property type="component" value="Unassembled WGS sequence"/>
</dbReference>
<dbReference type="GO" id="GO:0020037">
    <property type="term" value="F:heme binding"/>
    <property type="evidence" value="ECO:0007669"/>
    <property type="project" value="InterPro"/>
</dbReference>
<dbReference type="STRING" id="490622.A0A395NJW6"/>
<dbReference type="OrthoDB" id="1470350at2759"/>
<protein>
    <submittedName>
        <fullName evidence="1">Cytochrome p450 oxidoreductase</fullName>
    </submittedName>
</protein>
<dbReference type="GO" id="GO:0004497">
    <property type="term" value="F:monooxygenase activity"/>
    <property type="evidence" value="ECO:0007669"/>
    <property type="project" value="InterPro"/>
</dbReference>
<sequence length="213" mass="23927">MGSRIHHTNDPRLANIFLSETAFFSKKVIPNHPLHALGMPEAGVFFGHTDSEEWRITHKFLPPALGPKAVRHYAPAMQKTVEESFSVFDKLDMDGEAWNVFPYMMKIGAQAVGRLVLGLDFEHFKSVDAPMHKFVLKIASIVELTKRVTSVGSWYAKMPFGDPKRLRDTMEEARKIVLEAAEKAPKGTIDLELQDAALESQNLVEHETSKEIG</sequence>
<name>A0A395NJW6_TRIAR</name>
<accession>A0A395NJW6</accession>
<comment type="caution">
    <text evidence="1">The sequence shown here is derived from an EMBL/GenBank/DDBJ whole genome shotgun (WGS) entry which is preliminary data.</text>
</comment>
<dbReference type="InterPro" id="IPR036396">
    <property type="entry name" value="Cyt_P450_sf"/>
</dbReference>
<proteinExistence type="predicted"/>